<dbReference type="GO" id="GO:0031419">
    <property type="term" value="F:cobalamin binding"/>
    <property type="evidence" value="ECO:0007669"/>
    <property type="project" value="UniProtKB-KW"/>
</dbReference>
<dbReference type="Pfam" id="PF00317">
    <property type="entry name" value="Ribonuc_red_lgN"/>
    <property type="match status" value="1"/>
</dbReference>
<dbReference type="GO" id="GO:0009263">
    <property type="term" value="P:deoxyribonucleotide biosynthetic process"/>
    <property type="evidence" value="ECO:0007669"/>
    <property type="project" value="UniProtKB-KW"/>
</dbReference>
<comment type="cofactor">
    <cofactor evidence="1 11">
        <name>adenosylcob(III)alamin</name>
        <dbReference type="ChEBI" id="CHEBI:18408"/>
    </cofactor>
</comment>
<dbReference type="EMBL" id="PFNL01000123">
    <property type="protein sequence ID" value="PIZ45756.1"/>
    <property type="molecule type" value="Genomic_DNA"/>
</dbReference>
<sequence>MSNVTTSLDISENGLTVLEKRYLRKDDSGNVVESPEEMFRRIAKTIASVENKYPQSRSAEDVEKDFYDILSSLTFVSGTPMRNAGRSNKILSACFVLPIEDHLTSIYGTLHNAALVHRAGAAVGYDFSHIRPEGDIIISTGKPATGPISFMRLFDFSSEIILNIGSIRHAGHMGVLRVDHPDIFKFIDAKRDYSQLTNFNISVAITDQFMQAVKSDSDFDLINPRDGKVWSTVNARKLFRQIAESAHKSAEPGVIFIDEINRHNTVPGVGRIESVNQCGEQPLLPFEACTLGSIVLPRLLSEQNGAYQIDWNQFERVVRLAVRFLDNTIDLNEYPVEQMYDVNLGNRRIGLGVMGFADMLAYLEVAYDSEEALDLARNIMKHITEIGRDESRKLAEEKGSFPHFDKSTFKDLGYDRMRNCTISTIAPTGTTSLVAGVSGGIEPFFALAYTRQHMETMGDTKLIELNPVFAQIAKKQEFYSNELMDLVATHGSVSHIEQVPEQVQKVFVTAHEISPEWHIKMQAAFQENTDNAITKTVNMPEHSTVEDVEHVYELAFDLKCKGVTVYRDNSRETQVLTIGTHKS</sequence>
<comment type="caution">
    <text evidence="14">The sequence shown here is derived from an EMBL/GenBank/DDBJ whole genome shotgun (WGS) entry which is preliminary data.</text>
</comment>
<evidence type="ECO:0000313" key="15">
    <source>
        <dbReference type="Proteomes" id="UP000228920"/>
    </source>
</evidence>
<name>A0A2M7THL7_UNCKA</name>
<protein>
    <recommendedName>
        <fullName evidence="11">Vitamin B12-dependent ribonucleotide reductase</fullName>
        <ecNumber evidence="11">1.17.4.1</ecNumber>
    </recommendedName>
</protein>
<evidence type="ECO:0000256" key="3">
    <source>
        <dbReference type="ARBA" id="ARBA00022628"/>
    </source>
</evidence>
<dbReference type="PANTHER" id="PTHR43371:SF1">
    <property type="entry name" value="RIBONUCLEOSIDE-DIPHOSPHATE REDUCTASE"/>
    <property type="match status" value="1"/>
</dbReference>
<dbReference type="PANTHER" id="PTHR43371">
    <property type="entry name" value="VITAMIN B12-DEPENDENT RIBONUCLEOTIDE REDUCTASE"/>
    <property type="match status" value="1"/>
</dbReference>
<dbReference type="PRINTS" id="PR01183">
    <property type="entry name" value="RIBORDTASEM1"/>
</dbReference>
<dbReference type="EC" id="1.17.4.1" evidence="11"/>
<keyword evidence="3 11" id="KW-0846">Cobalamin</keyword>
<feature type="domain" description="Ribonucleotide reductase large subunit C-terminal" evidence="13">
    <location>
        <begin position="417"/>
        <end position="566"/>
    </location>
</feature>
<evidence type="ECO:0000256" key="2">
    <source>
        <dbReference type="ARBA" id="ARBA00007405"/>
    </source>
</evidence>
<evidence type="ECO:0000256" key="10">
    <source>
        <dbReference type="ARBA" id="ARBA00047754"/>
    </source>
</evidence>
<evidence type="ECO:0000256" key="9">
    <source>
        <dbReference type="ARBA" id="ARBA00023285"/>
    </source>
</evidence>
<comment type="similarity">
    <text evidence="2 11">Belongs to the ribonucleoside diphosphate reductase class-2 family.</text>
</comment>
<keyword evidence="9 11" id="KW-0170">Cobalt</keyword>
<comment type="function">
    <text evidence="11">Catalyzes the reduction of ribonucleotides to deoxyribonucleotides. May function to provide a pool of deoxyribonucleotide precursors for DNA repair during oxygen limitation and/or for immediate growth after restoration of oxygen.</text>
</comment>
<evidence type="ECO:0000256" key="7">
    <source>
        <dbReference type="ARBA" id="ARBA00023116"/>
    </source>
</evidence>
<evidence type="ECO:0000256" key="1">
    <source>
        <dbReference type="ARBA" id="ARBA00001922"/>
    </source>
</evidence>
<dbReference type="InterPro" id="IPR000788">
    <property type="entry name" value="RNR_lg_C"/>
</dbReference>
<dbReference type="SUPFAM" id="SSF51998">
    <property type="entry name" value="PFL-like glycyl radical enzymes"/>
    <property type="match status" value="1"/>
</dbReference>
<accession>A0A2M7THL7</accession>
<dbReference type="InterPro" id="IPR013344">
    <property type="entry name" value="RNR_NrdJ/NrdZ"/>
</dbReference>
<dbReference type="AlphaFoldDB" id="A0A2M7THL7"/>
<dbReference type="InterPro" id="IPR050862">
    <property type="entry name" value="RdRp_reductase_class-2"/>
</dbReference>
<evidence type="ECO:0000256" key="6">
    <source>
        <dbReference type="ARBA" id="ARBA00023002"/>
    </source>
</evidence>
<dbReference type="NCBIfam" id="TIGR02504">
    <property type="entry name" value="NrdJ_Z"/>
    <property type="match status" value="1"/>
</dbReference>
<dbReference type="InterPro" id="IPR013509">
    <property type="entry name" value="RNR_lsu_N"/>
</dbReference>
<reference evidence="15" key="1">
    <citation type="submission" date="2017-09" db="EMBL/GenBank/DDBJ databases">
        <title>Depth-based differentiation of microbial function through sediment-hosted aquifers and enrichment of novel symbionts in the deep terrestrial subsurface.</title>
        <authorList>
            <person name="Probst A.J."/>
            <person name="Ladd B."/>
            <person name="Jarett J.K."/>
            <person name="Geller-Mcgrath D.E."/>
            <person name="Sieber C.M.K."/>
            <person name="Emerson J.B."/>
            <person name="Anantharaman K."/>
            <person name="Thomas B.C."/>
            <person name="Malmstrom R."/>
            <person name="Stieglmeier M."/>
            <person name="Klingl A."/>
            <person name="Woyke T."/>
            <person name="Ryan C.M."/>
            <person name="Banfield J.F."/>
        </authorList>
    </citation>
    <scope>NUCLEOTIDE SEQUENCE [LARGE SCALE GENOMIC DNA]</scope>
</reference>
<keyword evidence="7" id="KW-0215">Deoxyribonucleotide synthesis</keyword>
<proteinExistence type="inferred from homology"/>
<evidence type="ECO:0000256" key="8">
    <source>
        <dbReference type="ARBA" id="ARBA00023157"/>
    </source>
</evidence>
<dbReference type="GO" id="GO:0004748">
    <property type="term" value="F:ribonucleoside-diphosphate reductase activity, thioredoxin disulfide as acceptor"/>
    <property type="evidence" value="ECO:0007669"/>
    <property type="project" value="UniProtKB-EC"/>
</dbReference>
<dbReference type="GO" id="GO:0005524">
    <property type="term" value="F:ATP binding"/>
    <property type="evidence" value="ECO:0007669"/>
    <property type="project" value="InterPro"/>
</dbReference>
<evidence type="ECO:0000259" key="13">
    <source>
        <dbReference type="Pfam" id="PF02867"/>
    </source>
</evidence>
<dbReference type="CDD" id="cd02888">
    <property type="entry name" value="RNR_II_dimer"/>
    <property type="match status" value="1"/>
</dbReference>
<organism evidence="14 15">
    <name type="scientific">candidate division WWE3 bacterium CG_4_10_14_0_2_um_filter_41_14</name>
    <dbReference type="NCBI Taxonomy" id="1975072"/>
    <lineage>
        <taxon>Bacteria</taxon>
        <taxon>Katanobacteria</taxon>
    </lineage>
</organism>
<keyword evidence="6 11" id="KW-0560">Oxidoreductase</keyword>
<keyword evidence="8" id="KW-1015">Disulfide bond</keyword>
<dbReference type="Proteomes" id="UP000228920">
    <property type="component" value="Unassembled WGS sequence"/>
</dbReference>
<keyword evidence="4 11" id="KW-0237">DNA synthesis</keyword>
<gene>
    <name evidence="14" type="ORF">COY32_04735</name>
</gene>
<evidence type="ECO:0000259" key="12">
    <source>
        <dbReference type="Pfam" id="PF00317"/>
    </source>
</evidence>
<evidence type="ECO:0000256" key="11">
    <source>
        <dbReference type="RuleBase" id="RU364064"/>
    </source>
</evidence>
<dbReference type="InterPro" id="IPR008926">
    <property type="entry name" value="RNR_R1-su_N"/>
</dbReference>
<evidence type="ECO:0000256" key="4">
    <source>
        <dbReference type="ARBA" id="ARBA00022634"/>
    </source>
</evidence>
<evidence type="ECO:0000256" key="5">
    <source>
        <dbReference type="ARBA" id="ARBA00022741"/>
    </source>
</evidence>
<dbReference type="Pfam" id="PF02867">
    <property type="entry name" value="Ribonuc_red_lgC"/>
    <property type="match status" value="2"/>
</dbReference>
<evidence type="ECO:0000313" key="14">
    <source>
        <dbReference type="EMBL" id="PIZ45756.1"/>
    </source>
</evidence>
<feature type="domain" description="Ribonucleotide reductase large subunit N-terminal" evidence="12">
    <location>
        <begin position="10"/>
        <end position="88"/>
    </location>
</feature>
<comment type="catalytic activity">
    <reaction evidence="10 11">
        <text>a 2'-deoxyribonucleoside 5'-diphosphate + [thioredoxin]-disulfide + H2O = a ribonucleoside 5'-diphosphate + [thioredoxin]-dithiol</text>
        <dbReference type="Rhea" id="RHEA:23252"/>
        <dbReference type="Rhea" id="RHEA-COMP:10698"/>
        <dbReference type="Rhea" id="RHEA-COMP:10700"/>
        <dbReference type="ChEBI" id="CHEBI:15377"/>
        <dbReference type="ChEBI" id="CHEBI:29950"/>
        <dbReference type="ChEBI" id="CHEBI:50058"/>
        <dbReference type="ChEBI" id="CHEBI:57930"/>
        <dbReference type="ChEBI" id="CHEBI:73316"/>
        <dbReference type="EC" id="1.17.4.1"/>
    </reaction>
</comment>
<dbReference type="Gene3D" id="3.20.70.20">
    <property type="match status" value="1"/>
</dbReference>
<dbReference type="SUPFAM" id="SSF48168">
    <property type="entry name" value="R1 subunit of ribonucleotide reductase, N-terminal domain"/>
    <property type="match status" value="1"/>
</dbReference>
<dbReference type="GO" id="GO:0071897">
    <property type="term" value="P:DNA biosynthetic process"/>
    <property type="evidence" value="ECO:0007669"/>
    <property type="project" value="UniProtKB-KW"/>
</dbReference>
<feature type="domain" description="Ribonucleotide reductase large subunit C-terminal" evidence="13">
    <location>
        <begin position="92"/>
        <end position="411"/>
    </location>
</feature>
<dbReference type="UniPathway" id="UPA00326"/>
<keyword evidence="5 11" id="KW-0547">Nucleotide-binding</keyword>